<evidence type="ECO:0000256" key="5">
    <source>
        <dbReference type="ARBA" id="ARBA00023136"/>
    </source>
</evidence>
<dbReference type="EMBL" id="JAVRRF010000011">
    <property type="protein sequence ID" value="KAK5060319.1"/>
    <property type="molecule type" value="Genomic_DNA"/>
</dbReference>
<dbReference type="Proteomes" id="UP001345691">
    <property type="component" value="Unassembled WGS sequence"/>
</dbReference>
<evidence type="ECO:0000256" key="6">
    <source>
        <dbReference type="SAM" id="MobiDB-lite"/>
    </source>
</evidence>
<gene>
    <name evidence="7" type="ORF">LTR69_005636</name>
</gene>
<feature type="region of interest" description="Disordered" evidence="6">
    <location>
        <begin position="1"/>
        <end position="45"/>
    </location>
</feature>
<evidence type="ECO:0000256" key="1">
    <source>
        <dbReference type="ARBA" id="ARBA00004141"/>
    </source>
</evidence>
<keyword evidence="3" id="KW-0812">Transmembrane</keyword>
<name>A0ABR0JAH9_9EURO</name>
<proteinExistence type="predicted"/>
<evidence type="ECO:0000256" key="4">
    <source>
        <dbReference type="ARBA" id="ARBA00022989"/>
    </source>
</evidence>
<evidence type="ECO:0008006" key="9">
    <source>
        <dbReference type="Google" id="ProtNLM"/>
    </source>
</evidence>
<keyword evidence="2" id="KW-0813">Transport</keyword>
<evidence type="ECO:0000256" key="2">
    <source>
        <dbReference type="ARBA" id="ARBA00022448"/>
    </source>
</evidence>
<protein>
    <recommendedName>
        <fullName evidence="9">Major facilitator superfamily (MFS) profile domain-containing protein</fullName>
    </recommendedName>
</protein>
<feature type="compositionally biased region" description="Polar residues" evidence="6">
    <location>
        <begin position="101"/>
        <end position="115"/>
    </location>
</feature>
<organism evidence="7 8">
    <name type="scientific">Exophiala sideris</name>
    <dbReference type="NCBI Taxonomy" id="1016849"/>
    <lineage>
        <taxon>Eukaryota</taxon>
        <taxon>Fungi</taxon>
        <taxon>Dikarya</taxon>
        <taxon>Ascomycota</taxon>
        <taxon>Pezizomycotina</taxon>
        <taxon>Eurotiomycetes</taxon>
        <taxon>Chaetothyriomycetidae</taxon>
        <taxon>Chaetothyriales</taxon>
        <taxon>Herpotrichiellaceae</taxon>
        <taxon>Exophiala</taxon>
    </lineage>
</organism>
<sequence>MTELQRHSALPSEAKTDILQQSPEHAENATFSNLDLETVEHRHDGSVDERLEKKVRRKLDLRLVPILAAIYTMALVDRTNLGSARIAGLDEATGLAVGNRASITSKRSTSPQSRSFFPKVAS</sequence>
<evidence type="ECO:0000256" key="3">
    <source>
        <dbReference type="ARBA" id="ARBA00022692"/>
    </source>
</evidence>
<reference evidence="7 8" key="1">
    <citation type="submission" date="2023-08" db="EMBL/GenBank/DDBJ databases">
        <title>Black Yeasts Isolated from many extreme environments.</title>
        <authorList>
            <person name="Coleine C."/>
            <person name="Stajich J.E."/>
            <person name="Selbmann L."/>
        </authorList>
    </citation>
    <scope>NUCLEOTIDE SEQUENCE [LARGE SCALE GENOMIC DNA]</scope>
    <source>
        <strain evidence="7 8">CCFEE 6328</strain>
    </source>
</reference>
<evidence type="ECO:0000313" key="7">
    <source>
        <dbReference type="EMBL" id="KAK5060319.1"/>
    </source>
</evidence>
<keyword evidence="4" id="KW-1133">Transmembrane helix</keyword>
<dbReference type="PANTHER" id="PTHR43791">
    <property type="entry name" value="PERMEASE-RELATED"/>
    <property type="match status" value="1"/>
</dbReference>
<keyword evidence="5" id="KW-0472">Membrane</keyword>
<comment type="caution">
    <text evidence="7">The sequence shown here is derived from an EMBL/GenBank/DDBJ whole genome shotgun (WGS) entry which is preliminary data.</text>
</comment>
<feature type="compositionally biased region" description="Polar residues" evidence="6">
    <location>
        <begin position="18"/>
        <end position="35"/>
    </location>
</feature>
<feature type="region of interest" description="Disordered" evidence="6">
    <location>
        <begin position="100"/>
        <end position="122"/>
    </location>
</feature>
<dbReference type="PANTHER" id="PTHR43791:SF3">
    <property type="entry name" value="MAJOR FACILITATOR SUPERFAMILY (MFS) PROFILE DOMAIN-CONTAINING PROTEIN"/>
    <property type="match status" value="1"/>
</dbReference>
<comment type="subcellular location">
    <subcellularLocation>
        <location evidence="1">Membrane</location>
        <topology evidence="1">Multi-pass membrane protein</topology>
    </subcellularLocation>
</comment>
<accession>A0ABR0JAH9</accession>
<keyword evidence="8" id="KW-1185">Reference proteome</keyword>
<evidence type="ECO:0000313" key="8">
    <source>
        <dbReference type="Proteomes" id="UP001345691"/>
    </source>
</evidence>